<accession>A0A7W9IEG4</accession>
<proteinExistence type="predicted"/>
<dbReference type="EMBL" id="JACHMP010000001">
    <property type="protein sequence ID" value="MBB5818649.1"/>
    <property type="molecule type" value="Genomic_DNA"/>
</dbReference>
<evidence type="ECO:0000259" key="2">
    <source>
        <dbReference type="Pfam" id="PF13454"/>
    </source>
</evidence>
<evidence type="ECO:0000256" key="1">
    <source>
        <dbReference type="SAM" id="MobiDB-lite"/>
    </source>
</evidence>
<evidence type="ECO:0000313" key="4">
    <source>
        <dbReference type="Proteomes" id="UP000540685"/>
    </source>
</evidence>
<feature type="region of interest" description="Disordered" evidence="1">
    <location>
        <begin position="103"/>
        <end position="157"/>
    </location>
</feature>
<name>A0A7W9IEG4_9ACTN</name>
<gene>
    <name evidence="3" type="ORF">F4562_001711</name>
</gene>
<keyword evidence="4" id="KW-1185">Reference proteome</keyword>
<feature type="region of interest" description="Disordered" evidence="1">
    <location>
        <begin position="493"/>
        <end position="518"/>
    </location>
</feature>
<feature type="compositionally biased region" description="Basic and acidic residues" evidence="1">
    <location>
        <begin position="103"/>
        <end position="113"/>
    </location>
</feature>
<dbReference type="SUPFAM" id="SSF51905">
    <property type="entry name" value="FAD/NAD(P)-binding domain"/>
    <property type="match status" value="1"/>
</dbReference>
<organism evidence="3 4">
    <name type="scientific">Streptosporangium becharense</name>
    <dbReference type="NCBI Taxonomy" id="1816182"/>
    <lineage>
        <taxon>Bacteria</taxon>
        <taxon>Bacillati</taxon>
        <taxon>Actinomycetota</taxon>
        <taxon>Actinomycetes</taxon>
        <taxon>Streptosporangiales</taxon>
        <taxon>Streptosporangiaceae</taxon>
        <taxon>Streptosporangium</taxon>
    </lineage>
</organism>
<protein>
    <recommendedName>
        <fullName evidence="2">FAD-dependent urate hydroxylase HpyO/Asp monooxygenase CreE-like FAD/NAD(P)-binding domain-containing protein</fullName>
    </recommendedName>
</protein>
<dbReference type="AlphaFoldDB" id="A0A7W9IEG4"/>
<dbReference type="RefSeq" id="WP_184542313.1">
    <property type="nucleotide sequence ID" value="NZ_JACHMP010000001.1"/>
</dbReference>
<sequence>MTASIAVIGAGPAGTCLVEQICANASGLLGLPPLDLHVVDPHPPDEIRGRERTDLLRAAPRGVRVHVHVTRAVDLVDVPGGQAVRLEDGRTLDVDAVILAGEHHDPTSARQEHGPAPVGQGDGRTSVGQEDEPDARIACTGPDRPPTPHAANLDPDGIPAGEPVIIRGLGAAFTDLTTLLTSGRGGRFSREYDGELVYLPSGREPLLHTGSHRGVPYRARTGRLLAGARPPAPRFPTVRTAGDGPWNFRRDLWPLVAKELTFAYYHELITAHPERSCLAWPGFEEAFAAEEWRSPEMRKLIRTAVPRHRDRLDLERLDRPLEGMRFGDAAGLQKWMRGYLAADLERRADPGHSADHAVVLALFPVHGVLAARGIHDPWFQSFFDHVTGGPPGSRLEELRALVSAGVLTFLGAGLRVEHHEGRWLAQSPTVPGTVRAETLIEARSSVSGVSGARSSASGVSGAADPLIASLRGRGEVTEESGLLGVRPADHRVLDQSGIPHPRRFAFGPRTSGGPADDGFTRPGTDAPLLRHTDALARIVLSEAVGTHLHHVA</sequence>
<dbReference type="InterPro" id="IPR038732">
    <property type="entry name" value="HpyO/CreE_NAD-binding"/>
</dbReference>
<dbReference type="Pfam" id="PF13454">
    <property type="entry name" value="NAD_binding_9"/>
    <property type="match status" value="2"/>
</dbReference>
<feature type="domain" description="FAD-dependent urate hydroxylase HpyO/Asp monooxygenase CreE-like FAD/NAD(P)-binding" evidence="2">
    <location>
        <begin position="54"/>
        <end position="100"/>
    </location>
</feature>
<comment type="caution">
    <text evidence="3">The sequence shown here is derived from an EMBL/GenBank/DDBJ whole genome shotgun (WGS) entry which is preliminary data.</text>
</comment>
<dbReference type="Proteomes" id="UP000540685">
    <property type="component" value="Unassembled WGS sequence"/>
</dbReference>
<dbReference type="InterPro" id="IPR036188">
    <property type="entry name" value="FAD/NAD-bd_sf"/>
</dbReference>
<reference evidence="3 4" key="1">
    <citation type="submission" date="2020-08" db="EMBL/GenBank/DDBJ databases">
        <title>Sequencing the genomes of 1000 actinobacteria strains.</title>
        <authorList>
            <person name="Klenk H.-P."/>
        </authorList>
    </citation>
    <scope>NUCLEOTIDE SEQUENCE [LARGE SCALE GENOMIC DNA]</scope>
    <source>
        <strain evidence="3 4">DSM 46887</strain>
    </source>
</reference>
<dbReference type="Gene3D" id="3.50.50.60">
    <property type="entry name" value="FAD/NAD(P)-binding domain"/>
    <property type="match status" value="1"/>
</dbReference>
<feature type="domain" description="FAD-dependent urate hydroxylase HpyO/Asp monooxygenase CreE-like FAD/NAD(P)-binding" evidence="2">
    <location>
        <begin position="6"/>
        <end position="44"/>
    </location>
</feature>
<evidence type="ECO:0000313" key="3">
    <source>
        <dbReference type="EMBL" id="MBB5818649.1"/>
    </source>
</evidence>